<proteinExistence type="inferred from homology"/>
<dbReference type="PANTHER" id="PTHR24220:SF685">
    <property type="entry name" value="ABC TRANSPORTER RELATED"/>
    <property type="match status" value="1"/>
</dbReference>
<dbReference type="GO" id="GO:0016887">
    <property type="term" value="F:ATP hydrolysis activity"/>
    <property type="evidence" value="ECO:0007669"/>
    <property type="project" value="InterPro"/>
</dbReference>
<dbReference type="GO" id="GO:0005886">
    <property type="term" value="C:plasma membrane"/>
    <property type="evidence" value="ECO:0007669"/>
    <property type="project" value="UniProtKB-ARBA"/>
</dbReference>
<evidence type="ECO:0000256" key="1">
    <source>
        <dbReference type="ARBA" id="ARBA00005417"/>
    </source>
</evidence>
<evidence type="ECO:0000256" key="5">
    <source>
        <dbReference type="ARBA" id="ARBA00063837"/>
    </source>
</evidence>
<reference evidence="7" key="2">
    <citation type="submission" date="2021-09" db="EMBL/GenBank/DDBJ databases">
        <authorList>
            <person name="Gilroy R."/>
        </authorList>
    </citation>
    <scope>NUCLEOTIDE SEQUENCE</scope>
    <source>
        <strain evidence="7">ChiGjej5B5-7349</strain>
    </source>
</reference>
<accession>A0A921MC61</accession>
<gene>
    <name evidence="7" type="ORF">K8V08_01805</name>
</gene>
<dbReference type="InterPro" id="IPR027417">
    <property type="entry name" value="P-loop_NTPase"/>
</dbReference>
<evidence type="ECO:0000256" key="3">
    <source>
        <dbReference type="ARBA" id="ARBA00022840"/>
    </source>
</evidence>
<dbReference type="Pfam" id="PF00005">
    <property type="entry name" value="ABC_tran"/>
    <property type="match status" value="1"/>
</dbReference>
<dbReference type="Proteomes" id="UP000784435">
    <property type="component" value="Unassembled WGS sequence"/>
</dbReference>
<comment type="caution">
    <text evidence="7">The sequence shown here is derived from an EMBL/GenBank/DDBJ whole genome shotgun (WGS) entry which is preliminary data.</text>
</comment>
<sequence length="264" mass="28593">MSDSSDAVGPSAAVRLTGVSKRYGAVVALDDVTLEIPRGEIFGVLGESGAGKSTLLELMGCLDHPTEGTVVVDGVDPAGLRGRALNRLRHRIGTVFQGFNLLSNKTVRGNIELPLEIQKRRDPEFVSSLLSFVGLEHKADRFPAQLSGGERQRVAIARALATRPAVLLCDEPTSALDTRTTADILRLLERARDEFGATIVIVTHELDVVKAICRRAAVFERGRLREVLDVTAGIDAFEGSYLEHARRTLQGDEAARDGRRDEAS</sequence>
<comment type="similarity">
    <text evidence="1">Belongs to the ABC transporter superfamily.</text>
</comment>
<dbReference type="InterPro" id="IPR017871">
    <property type="entry name" value="ABC_transporter-like_CS"/>
</dbReference>
<dbReference type="InterPro" id="IPR015854">
    <property type="entry name" value="ABC_transpr_LolD-like"/>
</dbReference>
<dbReference type="InterPro" id="IPR003593">
    <property type="entry name" value="AAA+_ATPase"/>
</dbReference>
<protein>
    <submittedName>
        <fullName evidence="7">ATP-binding cassette domain-containing protein</fullName>
    </submittedName>
</protein>
<dbReference type="GO" id="GO:0005524">
    <property type="term" value="F:ATP binding"/>
    <property type="evidence" value="ECO:0007669"/>
    <property type="project" value="UniProtKB-KW"/>
</dbReference>
<keyword evidence="3 7" id="KW-0067">ATP-binding</keyword>
<dbReference type="GO" id="GO:0022857">
    <property type="term" value="F:transmembrane transporter activity"/>
    <property type="evidence" value="ECO:0007669"/>
    <property type="project" value="TreeGrafter"/>
</dbReference>
<feature type="domain" description="ABC transporter" evidence="6">
    <location>
        <begin position="14"/>
        <end position="246"/>
    </location>
</feature>
<keyword evidence="2" id="KW-0547">Nucleotide-binding</keyword>
<evidence type="ECO:0000313" key="7">
    <source>
        <dbReference type="EMBL" id="HJG79126.1"/>
    </source>
</evidence>
<organism evidence="7 8">
    <name type="scientific">Brevibacterium senegalense</name>
    <dbReference type="NCBI Taxonomy" id="1033736"/>
    <lineage>
        <taxon>Bacteria</taxon>
        <taxon>Bacillati</taxon>
        <taxon>Actinomycetota</taxon>
        <taxon>Actinomycetes</taxon>
        <taxon>Micrococcales</taxon>
        <taxon>Brevibacteriaceae</taxon>
        <taxon>Brevibacterium</taxon>
    </lineage>
</organism>
<dbReference type="EMBL" id="DYUK01000038">
    <property type="protein sequence ID" value="HJG79126.1"/>
    <property type="molecule type" value="Genomic_DNA"/>
</dbReference>
<reference evidence="7" key="1">
    <citation type="journal article" date="2021" name="PeerJ">
        <title>Extensive microbial diversity within the chicken gut microbiome revealed by metagenomics and culture.</title>
        <authorList>
            <person name="Gilroy R."/>
            <person name="Ravi A."/>
            <person name="Getino M."/>
            <person name="Pursley I."/>
            <person name="Horton D.L."/>
            <person name="Alikhan N.F."/>
            <person name="Baker D."/>
            <person name="Gharbi K."/>
            <person name="Hall N."/>
            <person name="Watson M."/>
            <person name="Adriaenssens E.M."/>
            <person name="Foster-Nyarko E."/>
            <person name="Jarju S."/>
            <person name="Secka A."/>
            <person name="Antonio M."/>
            <person name="Oren A."/>
            <person name="Chaudhuri R.R."/>
            <person name="La Ragione R."/>
            <person name="Hildebrand F."/>
            <person name="Pallen M.J."/>
        </authorList>
    </citation>
    <scope>NUCLEOTIDE SEQUENCE</scope>
    <source>
        <strain evidence="7">ChiGjej5B5-7349</strain>
    </source>
</reference>
<dbReference type="SMART" id="SM00382">
    <property type="entry name" value="AAA"/>
    <property type="match status" value="1"/>
</dbReference>
<comment type="subunit">
    <text evidence="5">Homodimer. Forms a membrane-associated complex with FtsX.</text>
</comment>
<dbReference type="PROSITE" id="PS50893">
    <property type="entry name" value="ABC_TRANSPORTER_2"/>
    <property type="match status" value="1"/>
</dbReference>
<comment type="function">
    <text evidence="4">Part of the ABC transporter FtsEX involved in cellular division. Has ATPase activity.</text>
</comment>
<evidence type="ECO:0000256" key="4">
    <source>
        <dbReference type="ARBA" id="ARBA00054718"/>
    </source>
</evidence>
<dbReference type="InterPro" id="IPR003439">
    <property type="entry name" value="ABC_transporter-like_ATP-bd"/>
</dbReference>
<dbReference type="PANTHER" id="PTHR24220">
    <property type="entry name" value="IMPORT ATP-BINDING PROTEIN"/>
    <property type="match status" value="1"/>
</dbReference>
<dbReference type="SUPFAM" id="SSF52540">
    <property type="entry name" value="P-loop containing nucleoside triphosphate hydrolases"/>
    <property type="match status" value="1"/>
</dbReference>
<name>A0A921MC61_9MICO</name>
<dbReference type="FunFam" id="3.40.50.300:FF:000056">
    <property type="entry name" value="Cell division ATP-binding protein FtsE"/>
    <property type="match status" value="1"/>
</dbReference>
<evidence type="ECO:0000313" key="8">
    <source>
        <dbReference type="Proteomes" id="UP000784435"/>
    </source>
</evidence>
<dbReference type="AlphaFoldDB" id="A0A921MC61"/>
<evidence type="ECO:0000256" key="2">
    <source>
        <dbReference type="ARBA" id="ARBA00022741"/>
    </source>
</evidence>
<dbReference type="Gene3D" id="3.40.50.300">
    <property type="entry name" value="P-loop containing nucleotide triphosphate hydrolases"/>
    <property type="match status" value="1"/>
</dbReference>
<dbReference type="PROSITE" id="PS00211">
    <property type="entry name" value="ABC_TRANSPORTER_1"/>
    <property type="match status" value="1"/>
</dbReference>
<evidence type="ECO:0000259" key="6">
    <source>
        <dbReference type="PROSITE" id="PS50893"/>
    </source>
</evidence>